<accession>A0ABS9YXL1</accession>
<evidence type="ECO:0000256" key="6">
    <source>
        <dbReference type="ARBA" id="ARBA00023033"/>
    </source>
</evidence>
<comment type="catalytic activity">
    <reaction evidence="11">
        <text>dibenzothiophene + FMNH2 + O2 = dibenzothiophene 5-oxide + FMN + H2O + H(+)</text>
        <dbReference type="Rhea" id="RHEA:49076"/>
        <dbReference type="ChEBI" id="CHEBI:15377"/>
        <dbReference type="ChEBI" id="CHEBI:15378"/>
        <dbReference type="ChEBI" id="CHEBI:15379"/>
        <dbReference type="ChEBI" id="CHEBI:23681"/>
        <dbReference type="ChEBI" id="CHEBI:23683"/>
        <dbReference type="ChEBI" id="CHEBI:57618"/>
        <dbReference type="ChEBI" id="CHEBI:58210"/>
    </reaction>
</comment>
<comment type="similarity">
    <text evidence="8">Belongs to the DszC flavin monooxygenase family.</text>
</comment>
<evidence type="ECO:0000256" key="5">
    <source>
        <dbReference type="ARBA" id="ARBA00023002"/>
    </source>
</evidence>
<reference evidence="17" key="1">
    <citation type="journal article" date="2022" name="ISME J.">
        <title>Identification of active gaseous-alkane degraders at natural gas seeps.</title>
        <authorList>
            <person name="Farhan Ul Haque M."/>
            <person name="Hernandez M."/>
            <person name="Crombie A.T."/>
            <person name="Murrell J.C."/>
        </authorList>
    </citation>
    <scope>NUCLEOTIDE SEQUENCE</scope>
    <source>
        <strain evidence="17">ANDR5</strain>
    </source>
</reference>
<evidence type="ECO:0000256" key="9">
    <source>
        <dbReference type="ARBA" id="ARBA00034328"/>
    </source>
</evidence>
<dbReference type="InterPro" id="IPR037069">
    <property type="entry name" value="AcylCoA_DH/ox_N_sf"/>
</dbReference>
<dbReference type="PANTHER" id="PTHR43884">
    <property type="entry name" value="ACYL-COA DEHYDROGENASE"/>
    <property type="match status" value="1"/>
</dbReference>
<comment type="caution">
    <text evidence="17">The sequence shown here is derived from an EMBL/GenBank/DDBJ whole genome shotgun (WGS) entry which is preliminary data.</text>
</comment>
<keyword evidence="6" id="KW-0503">Monooxygenase</keyword>
<evidence type="ECO:0000256" key="3">
    <source>
        <dbReference type="ARBA" id="ARBA00022643"/>
    </source>
</evidence>
<dbReference type="InterPro" id="IPR006091">
    <property type="entry name" value="Acyl-CoA_Oxase/DH_mid-dom"/>
</dbReference>
<proteinExistence type="inferred from homology"/>
<dbReference type="InterPro" id="IPR009100">
    <property type="entry name" value="AcylCoA_DH/oxidase_NM_dom_sf"/>
</dbReference>
<evidence type="ECO:0000259" key="16">
    <source>
        <dbReference type="Pfam" id="PF08028"/>
    </source>
</evidence>
<keyword evidence="3" id="KW-0288">FMN</keyword>
<evidence type="ECO:0000259" key="14">
    <source>
        <dbReference type="Pfam" id="PF02770"/>
    </source>
</evidence>
<dbReference type="SUPFAM" id="SSF47203">
    <property type="entry name" value="Acyl-CoA dehydrogenase C-terminal domain-like"/>
    <property type="match status" value="1"/>
</dbReference>
<keyword evidence="18" id="KW-1185">Reference proteome</keyword>
<dbReference type="EMBL" id="JAIVFL010000001">
    <property type="protein sequence ID" value="MCI4675945.1"/>
    <property type="molecule type" value="Genomic_DNA"/>
</dbReference>
<gene>
    <name evidence="17" type="ORF">K9U37_14115</name>
</gene>
<dbReference type="SUPFAM" id="SSF56645">
    <property type="entry name" value="Acyl-CoA dehydrogenase NM domain-like"/>
    <property type="match status" value="1"/>
</dbReference>
<dbReference type="Pfam" id="PF02770">
    <property type="entry name" value="Acyl-CoA_dh_M"/>
    <property type="match status" value="1"/>
</dbReference>
<keyword evidence="2" id="KW-0285">Flavoprotein</keyword>
<dbReference type="InterPro" id="IPR013107">
    <property type="entry name" value="Acyl-CoA_DH_C"/>
</dbReference>
<dbReference type="Pfam" id="PF02771">
    <property type="entry name" value="Acyl-CoA_dh_N"/>
    <property type="match status" value="1"/>
</dbReference>
<dbReference type="InterPro" id="IPR036250">
    <property type="entry name" value="AcylCo_DH-like_C"/>
</dbReference>
<dbReference type="EC" id="1.14.14.21" evidence="9"/>
<evidence type="ECO:0000259" key="15">
    <source>
        <dbReference type="Pfam" id="PF02771"/>
    </source>
</evidence>
<comment type="pathway">
    <text evidence="7">Sulfur metabolism; dibenzothiophene degradation.</text>
</comment>
<evidence type="ECO:0000256" key="2">
    <source>
        <dbReference type="ARBA" id="ARBA00022630"/>
    </source>
</evidence>
<feature type="domain" description="Acyl-CoA dehydrogenase/oxidase N-terminal" evidence="15">
    <location>
        <begin position="21"/>
        <end position="114"/>
    </location>
</feature>
<feature type="domain" description="Acyl-CoA dehydrogenase C-terminal" evidence="16">
    <location>
        <begin position="239"/>
        <end position="374"/>
    </location>
</feature>
<evidence type="ECO:0000313" key="18">
    <source>
        <dbReference type="Proteomes" id="UP001139068"/>
    </source>
</evidence>
<keyword evidence="5" id="KW-0560">Oxidoreductase</keyword>
<feature type="domain" description="Acyl-CoA oxidase/dehydrogenase middle" evidence="14">
    <location>
        <begin position="119"/>
        <end position="208"/>
    </location>
</feature>
<evidence type="ECO:0000313" key="17">
    <source>
        <dbReference type="EMBL" id="MCI4675945.1"/>
    </source>
</evidence>
<name>A0ABS9YXL1_9MYCO</name>
<dbReference type="RefSeq" id="WP_243072196.1">
    <property type="nucleotide sequence ID" value="NZ_JAIVFL010000001.1"/>
</dbReference>
<evidence type="ECO:0000256" key="8">
    <source>
        <dbReference type="ARBA" id="ARBA00034317"/>
    </source>
</evidence>
<dbReference type="PANTHER" id="PTHR43884:SF12">
    <property type="entry name" value="ISOVALERYL-COA DEHYDROGENASE, MITOCHONDRIAL-RELATED"/>
    <property type="match status" value="1"/>
</dbReference>
<dbReference type="PIRSF" id="PIRSF016578">
    <property type="entry name" value="HsaA"/>
    <property type="match status" value="1"/>
</dbReference>
<evidence type="ECO:0000256" key="13">
    <source>
        <dbReference type="ARBA" id="ARBA00049456"/>
    </source>
</evidence>
<protein>
    <recommendedName>
        <fullName evidence="10">Dibenzothiophene monooxygenase</fullName>
        <ecNumber evidence="9">1.14.14.21</ecNumber>
    </recommendedName>
</protein>
<comment type="catalytic activity">
    <reaction evidence="13">
        <text>dibenzothiophene + 2 FMNH2 + 2 O2 = dibenzothiophene 5,5-dioxide + 2 FMN + 2 H2O + 2 H(+)</text>
        <dbReference type="Rhea" id="RHEA:49072"/>
        <dbReference type="ChEBI" id="CHEBI:15377"/>
        <dbReference type="ChEBI" id="CHEBI:15378"/>
        <dbReference type="ChEBI" id="CHEBI:15379"/>
        <dbReference type="ChEBI" id="CHEBI:23681"/>
        <dbReference type="ChEBI" id="CHEBI:57618"/>
        <dbReference type="ChEBI" id="CHEBI:58210"/>
        <dbReference type="ChEBI" id="CHEBI:90356"/>
        <dbReference type="EC" id="1.14.14.21"/>
    </reaction>
</comment>
<comment type="subcellular location">
    <subcellularLocation>
        <location evidence="1">Cytoplasm</location>
    </subcellularLocation>
</comment>
<evidence type="ECO:0000256" key="7">
    <source>
        <dbReference type="ARBA" id="ARBA00034307"/>
    </source>
</evidence>
<dbReference type="Gene3D" id="1.20.140.10">
    <property type="entry name" value="Butyryl-CoA Dehydrogenase, subunit A, domain 3"/>
    <property type="match status" value="1"/>
</dbReference>
<dbReference type="Pfam" id="PF08028">
    <property type="entry name" value="Acyl-CoA_dh_2"/>
    <property type="match status" value="1"/>
</dbReference>
<evidence type="ECO:0000256" key="11">
    <source>
        <dbReference type="ARBA" id="ARBA00047859"/>
    </source>
</evidence>
<comment type="catalytic activity">
    <reaction evidence="12">
        <text>dibenzothiophene 5-oxide + FMNH2 + O2 = dibenzothiophene 5,5-dioxide + FMN + H2O + H(+)</text>
        <dbReference type="Rhea" id="RHEA:49080"/>
        <dbReference type="ChEBI" id="CHEBI:15377"/>
        <dbReference type="ChEBI" id="CHEBI:15378"/>
        <dbReference type="ChEBI" id="CHEBI:15379"/>
        <dbReference type="ChEBI" id="CHEBI:23683"/>
        <dbReference type="ChEBI" id="CHEBI:57618"/>
        <dbReference type="ChEBI" id="CHEBI:58210"/>
        <dbReference type="ChEBI" id="CHEBI:90356"/>
    </reaction>
</comment>
<evidence type="ECO:0000256" key="10">
    <source>
        <dbReference type="ARBA" id="ARBA00034345"/>
    </source>
</evidence>
<evidence type="ECO:0000256" key="1">
    <source>
        <dbReference type="ARBA" id="ARBA00004496"/>
    </source>
</evidence>
<organism evidence="17 18">
    <name type="scientific">Candidatus Mycolicibacterium alkanivorans</name>
    <dbReference type="NCBI Taxonomy" id="2954114"/>
    <lineage>
        <taxon>Bacteria</taxon>
        <taxon>Bacillati</taxon>
        <taxon>Actinomycetota</taxon>
        <taxon>Actinomycetes</taxon>
        <taxon>Mycobacteriales</taxon>
        <taxon>Mycobacteriaceae</taxon>
        <taxon>Mycolicibacterium</taxon>
    </lineage>
</organism>
<dbReference type="Gene3D" id="2.40.110.10">
    <property type="entry name" value="Butyryl-CoA Dehydrogenase, subunit A, domain 2"/>
    <property type="match status" value="1"/>
</dbReference>
<dbReference type="Proteomes" id="UP001139068">
    <property type="component" value="Unassembled WGS sequence"/>
</dbReference>
<dbReference type="Gene3D" id="1.10.540.10">
    <property type="entry name" value="Acyl-CoA dehydrogenase/oxidase, N-terminal domain"/>
    <property type="match status" value="1"/>
</dbReference>
<dbReference type="InterPro" id="IPR046373">
    <property type="entry name" value="Acyl-CoA_Oxase/DH_mid-dom_sf"/>
</dbReference>
<evidence type="ECO:0000256" key="4">
    <source>
        <dbReference type="ARBA" id="ARBA00022741"/>
    </source>
</evidence>
<evidence type="ECO:0000256" key="12">
    <source>
        <dbReference type="ARBA" id="ARBA00048445"/>
    </source>
</evidence>
<keyword evidence="4" id="KW-0547">Nucleotide-binding</keyword>
<sequence>MTLDVTTAFDAASNADLWQRISADAAGRERRGADPREQVEWVRDHGLTALTLPPRLGGPGGSIRDLLGVIIDLARADPIVAHILRAHYVQIQQIARIPDAPVQRRWAAEVAAGKIFGNAYSERTGKAGTTSFETSLRPVNGGWSLNGAKFYSTGTAFADWVTVGARLDERRVAWVNIPVDRDGVRIDDDWDGIGQHRTGTGSTTLTNVLVTESDFLLVSDLDDRPVASDLPLAQLYLQAIMAGILHDVVDDAGELIRGRTRTFDHAPTDRPSDDPVLLQTIGRLSAAAYTARAAVLTAADDIDSAYESVRNQAPDARLFAQASLSAARVKVHVDETALTAAASIFEVGGASSASRSKNLDRHWRNIRTLTLHNPTSYKAVAIGNLEANGEPLPANGYF</sequence>
<dbReference type="InterPro" id="IPR013786">
    <property type="entry name" value="AcylCoA_DH/ox_N"/>
</dbReference>